<gene>
    <name evidence="2" type="ORF">MMF98_23510</name>
</gene>
<dbReference type="CDD" id="cd07012">
    <property type="entry name" value="PBP2_Bug_TTT"/>
    <property type="match status" value="1"/>
</dbReference>
<keyword evidence="3" id="KW-1185">Reference proteome</keyword>
<sequence>MSRQFRIRVLGPLAALAVGISTMVAASMVQANVLAPGAITLVVPYTPGGTTDLLARRIAQGMSEQLKRPVVVDNRPGGGTAIAASTVARAAPDGRTLLIASNATLAVNQHLGIKLGYAPDSSFDYISLLATVPNVVVTRPDARWRSLADVMASSKTGQPASYGSMGTGTSTHIAMEVLNQALSAQLTHVPYKGSAPALVDLMGGHVDVVIDTLVATLPHLREGKLRALAVLSAQRSSSAPDIPTAKEALGRDINIYSWFGLVAPKGTPPNVMAALHDAAVSVLKAPALQKELGPQGVDLVGSDPRAFGEFVKDQQRMYSEIISTNKLKLN</sequence>
<dbReference type="RefSeq" id="WP_243309784.1">
    <property type="nucleotide sequence ID" value="NZ_JALGBI010000004.1"/>
</dbReference>
<protein>
    <submittedName>
        <fullName evidence="2">Tripartite tricarboxylate transporter substrate binding protein</fullName>
    </submittedName>
</protein>
<name>A0A9X1W1S4_9BURK</name>
<dbReference type="PANTHER" id="PTHR42928:SF5">
    <property type="entry name" value="BLR1237 PROTEIN"/>
    <property type="match status" value="1"/>
</dbReference>
<dbReference type="AlphaFoldDB" id="A0A9X1W1S4"/>
<dbReference type="PIRSF" id="PIRSF017082">
    <property type="entry name" value="YflP"/>
    <property type="match status" value="1"/>
</dbReference>
<dbReference type="Gene3D" id="3.40.190.150">
    <property type="entry name" value="Bordetella uptake gene, domain 1"/>
    <property type="match status" value="1"/>
</dbReference>
<comment type="caution">
    <text evidence="2">The sequence shown here is derived from an EMBL/GenBank/DDBJ whole genome shotgun (WGS) entry which is preliminary data.</text>
</comment>
<dbReference type="PANTHER" id="PTHR42928">
    <property type="entry name" value="TRICARBOXYLATE-BINDING PROTEIN"/>
    <property type="match status" value="1"/>
</dbReference>
<dbReference type="Proteomes" id="UP001139447">
    <property type="component" value="Unassembled WGS sequence"/>
</dbReference>
<comment type="similarity">
    <text evidence="1">Belongs to the UPF0065 (bug) family.</text>
</comment>
<evidence type="ECO:0000256" key="1">
    <source>
        <dbReference type="ARBA" id="ARBA00006987"/>
    </source>
</evidence>
<proteinExistence type="inferred from homology"/>
<evidence type="ECO:0000313" key="2">
    <source>
        <dbReference type="EMBL" id="MCJ0766187.1"/>
    </source>
</evidence>
<reference evidence="2" key="1">
    <citation type="submission" date="2022-03" db="EMBL/GenBank/DDBJ databases">
        <authorList>
            <person name="Woo C.Y."/>
        </authorList>
    </citation>
    <scope>NUCLEOTIDE SEQUENCE</scope>
    <source>
        <strain evidence="2">CYS-02</strain>
    </source>
</reference>
<dbReference type="EMBL" id="JALGBI010000004">
    <property type="protein sequence ID" value="MCJ0766187.1"/>
    <property type="molecule type" value="Genomic_DNA"/>
</dbReference>
<accession>A0A9X1W1S4</accession>
<evidence type="ECO:0000313" key="3">
    <source>
        <dbReference type="Proteomes" id="UP001139447"/>
    </source>
</evidence>
<dbReference type="InterPro" id="IPR042100">
    <property type="entry name" value="Bug_dom1"/>
</dbReference>
<dbReference type="SUPFAM" id="SSF53850">
    <property type="entry name" value="Periplasmic binding protein-like II"/>
    <property type="match status" value="1"/>
</dbReference>
<dbReference type="Pfam" id="PF03401">
    <property type="entry name" value="TctC"/>
    <property type="match status" value="1"/>
</dbReference>
<dbReference type="InterPro" id="IPR005064">
    <property type="entry name" value="BUG"/>
</dbReference>
<dbReference type="Gene3D" id="3.40.190.10">
    <property type="entry name" value="Periplasmic binding protein-like II"/>
    <property type="match status" value="1"/>
</dbReference>
<organism evidence="2 3">
    <name type="scientific">Variovorax terrae</name>
    <dbReference type="NCBI Taxonomy" id="2923278"/>
    <lineage>
        <taxon>Bacteria</taxon>
        <taxon>Pseudomonadati</taxon>
        <taxon>Pseudomonadota</taxon>
        <taxon>Betaproteobacteria</taxon>
        <taxon>Burkholderiales</taxon>
        <taxon>Comamonadaceae</taxon>
        <taxon>Variovorax</taxon>
    </lineage>
</organism>